<comment type="caution">
    <text evidence="1">The sequence shown here is derived from an EMBL/GenBank/DDBJ whole genome shotgun (WGS) entry which is preliminary data.</text>
</comment>
<accession>X1F7W8</accession>
<dbReference type="AlphaFoldDB" id="X1F7W8"/>
<reference evidence="1" key="1">
    <citation type="journal article" date="2014" name="Front. Microbiol.">
        <title>High frequency of phylogenetically diverse reductive dehalogenase-homologous genes in deep subseafloor sedimentary metagenomes.</title>
        <authorList>
            <person name="Kawai M."/>
            <person name="Futagami T."/>
            <person name="Toyoda A."/>
            <person name="Takaki Y."/>
            <person name="Nishi S."/>
            <person name="Hori S."/>
            <person name="Arai W."/>
            <person name="Tsubouchi T."/>
            <person name="Morono Y."/>
            <person name="Uchiyama I."/>
            <person name="Ito T."/>
            <person name="Fujiyama A."/>
            <person name="Inagaki F."/>
            <person name="Takami H."/>
        </authorList>
    </citation>
    <scope>NUCLEOTIDE SEQUENCE</scope>
    <source>
        <strain evidence="1">Expedition CK06-06</strain>
    </source>
</reference>
<dbReference type="GO" id="GO:0035556">
    <property type="term" value="P:intracellular signal transduction"/>
    <property type="evidence" value="ECO:0007669"/>
    <property type="project" value="InterPro"/>
</dbReference>
<name>X1F7W8_9ZZZZ</name>
<organism evidence="1">
    <name type="scientific">marine sediment metagenome</name>
    <dbReference type="NCBI Taxonomy" id="412755"/>
    <lineage>
        <taxon>unclassified sequences</taxon>
        <taxon>metagenomes</taxon>
        <taxon>ecological metagenomes</taxon>
    </lineage>
</organism>
<dbReference type="SUPFAM" id="SSF89837">
    <property type="entry name" value="Doublecortin (DC)"/>
    <property type="match status" value="1"/>
</dbReference>
<proteinExistence type="predicted"/>
<dbReference type="InterPro" id="IPR036572">
    <property type="entry name" value="Doublecortin_dom_sf"/>
</dbReference>
<sequence>ILKEIRARRYPEAKRLLDEFSEKLDNLQKFFDEVKKLCRDSGKTSVVSIQALENLIVKYGEKK</sequence>
<dbReference type="EMBL" id="BARU01011088">
    <property type="protein sequence ID" value="GAH41022.1"/>
    <property type="molecule type" value="Genomic_DNA"/>
</dbReference>
<gene>
    <name evidence="1" type="ORF">S03H2_20921</name>
</gene>
<evidence type="ECO:0000313" key="1">
    <source>
        <dbReference type="EMBL" id="GAH41022.1"/>
    </source>
</evidence>
<protein>
    <submittedName>
        <fullName evidence="1">Uncharacterized protein</fullName>
    </submittedName>
</protein>
<feature type="non-terminal residue" evidence="1">
    <location>
        <position position="1"/>
    </location>
</feature>